<evidence type="ECO:0008006" key="3">
    <source>
        <dbReference type="Google" id="ProtNLM"/>
    </source>
</evidence>
<organism evidence="1 2">
    <name type="scientific">Halobaculum marinum</name>
    <dbReference type="NCBI Taxonomy" id="3031996"/>
    <lineage>
        <taxon>Archaea</taxon>
        <taxon>Methanobacteriati</taxon>
        <taxon>Methanobacteriota</taxon>
        <taxon>Stenosarchaea group</taxon>
        <taxon>Halobacteria</taxon>
        <taxon>Halobacteriales</taxon>
        <taxon>Haloferacaceae</taxon>
        <taxon>Halobaculum</taxon>
    </lineage>
</organism>
<evidence type="ECO:0000313" key="1">
    <source>
        <dbReference type="EMBL" id="MFC7098599.1"/>
    </source>
</evidence>
<keyword evidence="2" id="KW-1185">Reference proteome</keyword>
<dbReference type="GeneID" id="79270470"/>
<proteinExistence type="predicted"/>
<accession>A0ABD5X472</accession>
<dbReference type="Proteomes" id="UP001596388">
    <property type="component" value="Unassembled WGS sequence"/>
</dbReference>
<comment type="caution">
    <text evidence="1">The sequence shown here is derived from an EMBL/GenBank/DDBJ whole genome shotgun (WGS) entry which is preliminary data.</text>
</comment>
<dbReference type="EMBL" id="JBHTAG010000003">
    <property type="protein sequence ID" value="MFC7098599.1"/>
    <property type="molecule type" value="Genomic_DNA"/>
</dbReference>
<dbReference type="RefSeq" id="WP_276236864.1">
    <property type="nucleotide sequence ID" value="NZ_CP119989.1"/>
</dbReference>
<reference evidence="1 2" key="1">
    <citation type="journal article" date="2019" name="Int. J. Syst. Evol. Microbiol.">
        <title>The Global Catalogue of Microorganisms (GCM) 10K type strain sequencing project: providing services to taxonomists for standard genome sequencing and annotation.</title>
        <authorList>
            <consortium name="The Broad Institute Genomics Platform"/>
            <consortium name="The Broad Institute Genome Sequencing Center for Infectious Disease"/>
            <person name="Wu L."/>
            <person name="Ma J."/>
        </authorList>
    </citation>
    <scope>NUCLEOTIDE SEQUENCE [LARGE SCALE GENOMIC DNA]</scope>
    <source>
        <strain evidence="1 2">DT55</strain>
    </source>
</reference>
<sequence>MDRGQLVLVTGLALAVVLVALVLLANTAIYTENLATRDNGVGEHDALGYRASVIDGVGGIVERENAAEYDDRSELTANVSDGVATFDDLLRGSAARGAAGARADTDAATYVNGTLVRHTDDTRAFESNQSTSDWTVVGDTEGVRAFVATVDRASLATTEADSLSGAFTVVVDNGTERWRAYLYRNASTDHVAVAVRPPGAAGASEVCSVDAVTATVDFTRGTLAGDPCRGLDWAAGTSGEFDLRFDNGTNAVGTYDLTAESRADELVLATVNPDPVGGSPYHVPAVYAVEIPIRYQTTELVYGETVRVAPGEHDD</sequence>
<protein>
    <recommendedName>
        <fullName evidence="3">Flagellin</fullName>
    </recommendedName>
</protein>
<dbReference type="InterPro" id="IPR055685">
    <property type="entry name" value="DUF7261"/>
</dbReference>
<gene>
    <name evidence="1" type="ORF">ACFQKD_14925</name>
</gene>
<name>A0ABD5X472_9EURY</name>
<evidence type="ECO:0000313" key="2">
    <source>
        <dbReference type="Proteomes" id="UP001596388"/>
    </source>
</evidence>
<dbReference type="Pfam" id="PF23922">
    <property type="entry name" value="DUF7261"/>
    <property type="match status" value="1"/>
</dbReference>
<dbReference type="AlphaFoldDB" id="A0ABD5X472"/>